<reference evidence="2" key="1">
    <citation type="submission" date="2023-06" db="EMBL/GenBank/DDBJ databases">
        <title>Genome-scale phylogeny and comparative genomics of the fungal order Sordariales.</title>
        <authorList>
            <consortium name="Lawrence Berkeley National Laboratory"/>
            <person name="Hensen N."/>
            <person name="Bonometti L."/>
            <person name="Westerberg I."/>
            <person name="Brannstrom I.O."/>
            <person name="Guillou S."/>
            <person name="Cros-Aarteil S."/>
            <person name="Calhoun S."/>
            <person name="Haridas S."/>
            <person name="Kuo A."/>
            <person name="Mondo S."/>
            <person name="Pangilinan J."/>
            <person name="Riley R."/>
            <person name="Labutti K."/>
            <person name="Andreopoulos B."/>
            <person name="Lipzen A."/>
            <person name="Chen C."/>
            <person name="Yanf M."/>
            <person name="Daum C."/>
            <person name="Ng V."/>
            <person name="Clum A."/>
            <person name="Steindorff A."/>
            <person name="Ohm R."/>
            <person name="Martin F."/>
            <person name="Silar P."/>
            <person name="Natvig D."/>
            <person name="Lalanne C."/>
            <person name="Gautier V."/>
            <person name="Ament-Velasquez S.L."/>
            <person name="Kruys A."/>
            <person name="Hutchinson M.I."/>
            <person name="Powell A.J."/>
            <person name="Barry K."/>
            <person name="Miller A.N."/>
            <person name="Grigoriev I.V."/>
            <person name="Debuchy R."/>
            <person name="Gladieux P."/>
            <person name="Thoren M.H."/>
            <person name="Johannesson H."/>
        </authorList>
    </citation>
    <scope>NUCLEOTIDE SEQUENCE</scope>
    <source>
        <strain evidence="2">SMH2532-1</strain>
    </source>
</reference>
<organism evidence="2 3">
    <name type="scientific">Cercophora newfieldiana</name>
    <dbReference type="NCBI Taxonomy" id="92897"/>
    <lineage>
        <taxon>Eukaryota</taxon>
        <taxon>Fungi</taxon>
        <taxon>Dikarya</taxon>
        <taxon>Ascomycota</taxon>
        <taxon>Pezizomycotina</taxon>
        <taxon>Sordariomycetes</taxon>
        <taxon>Sordariomycetidae</taxon>
        <taxon>Sordariales</taxon>
        <taxon>Lasiosphaeriaceae</taxon>
        <taxon>Cercophora</taxon>
    </lineage>
</organism>
<protein>
    <submittedName>
        <fullName evidence="2">Uncharacterized protein</fullName>
    </submittedName>
</protein>
<evidence type="ECO:0000256" key="1">
    <source>
        <dbReference type="SAM" id="MobiDB-lite"/>
    </source>
</evidence>
<sequence length="257" mass="28702">MIDPATDSLVLIDLGVSRSRGTSRGTCVPPTAWGFPQLEFGLFGPRAAEQPSDEERAKNIDFERDPDVNAAIVAVHDLVTRSATDRRWADDTDLFNGGGIGDVTAGPWTAHPDACLDSPAEAYHAALTDWLERRRADPRYRDGPSEPLKLPEHMPIPPGEKVTMQDYKDPLEPYSSVQPEAQVLVSGYKFFRCDAVRAGRSVVDWIRPLTVALDPTRTLLANGKYAEEEEKRQHTDGGRKLRRQSRTRQRKGLWQAK</sequence>
<comment type="caution">
    <text evidence="2">The sequence shown here is derived from an EMBL/GenBank/DDBJ whole genome shotgun (WGS) entry which is preliminary data.</text>
</comment>
<feature type="region of interest" description="Disordered" evidence="1">
    <location>
        <begin position="137"/>
        <end position="158"/>
    </location>
</feature>
<proteinExistence type="predicted"/>
<feature type="compositionally biased region" description="Basic residues" evidence="1">
    <location>
        <begin position="240"/>
        <end position="251"/>
    </location>
</feature>
<dbReference type="Proteomes" id="UP001174936">
    <property type="component" value="Unassembled WGS sequence"/>
</dbReference>
<evidence type="ECO:0000313" key="3">
    <source>
        <dbReference type="Proteomes" id="UP001174936"/>
    </source>
</evidence>
<feature type="compositionally biased region" description="Basic and acidic residues" evidence="1">
    <location>
        <begin position="225"/>
        <end position="239"/>
    </location>
</feature>
<accession>A0AA40CR29</accession>
<dbReference type="EMBL" id="JAULSV010000003">
    <property type="protein sequence ID" value="KAK0648291.1"/>
    <property type="molecule type" value="Genomic_DNA"/>
</dbReference>
<evidence type="ECO:0000313" key="2">
    <source>
        <dbReference type="EMBL" id="KAK0648291.1"/>
    </source>
</evidence>
<feature type="region of interest" description="Disordered" evidence="1">
    <location>
        <begin position="220"/>
        <end position="257"/>
    </location>
</feature>
<gene>
    <name evidence="2" type="ORF">B0T16DRAFT_455774</name>
</gene>
<keyword evidence="3" id="KW-1185">Reference proteome</keyword>
<name>A0AA40CR29_9PEZI</name>
<feature type="compositionally biased region" description="Basic and acidic residues" evidence="1">
    <location>
        <begin position="137"/>
        <end position="152"/>
    </location>
</feature>
<dbReference type="AlphaFoldDB" id="A0AA40CR29"/>